<keyword evidence="3" id="KW-1185">Reference proteome</keyword>
<evidence type="ECO:0008006" key="4">
    <source>
        <dbReference type="Google" id="ProtNLM"/>
    </source>
</evidence>
<evidence type="ECO:0000256" key="1">
    <source>
        <dbReference type="SAM" id="Phobius"/>
    </source>
</evidence>
<evidence type="ECO:0000313" key="2">
    <source>
        <dbReference type="EMBL" id="KAA2284719.1"/>
    </source>
</evidence>
<dbReference type="Proteomes" id="UP000322165">
    <property type="component" value="Unassembled WGS sequence"/>
</dbReference>
<dbReference type="AlphaFoldDB" id="A0A5B2Z9M7"/>
<reference evidence="2 3" key="1">
    <citation type="submission" date="2019-09" db="EMBL/GenBank/DDBJ databases">
        <title>Arenimonas chukotkensis sp. nov., a bacterium isolated from Chukotka hot spring, Arctic region, Russia.</title>
        <authorList>
            <person name="Zayulina K.S."/>
            <person name="Prokofeva M.I."/>
            <person name="Elcheninov A.G."/>
            <person name="Novikov A."/>
            <person name="Kochetkova T.V."/>
            <person name="Kublanov I.V."/>
        </authorList>
    </citation>
    <scope>NUCLEOTIDE SEQUENCE [LARGE SCALE GENOMIC DNA]</scope>
    <source>
        <strain evidence="2 3">3729k</strain>
    </source>
</reference>
<feature type="transmembrane region" description="Helical" evidence="1">
    <location>
        <begin position="66"/>
        <end position="85"/>
    </location>
</feature>
<keyword evidence="1" id="KW-0472">Membrane</keyword>
<feature type="transmembrane region" description="Helical" evidence="1">
    <location>
        <begin position="41"/>
        <end position="60"/>
    </location>
</feature>
<sequence>MLTAYTIIQFVLAVLMWTLVGRGVLRLLIPGDPMANPVYRIFTWVLWPVLAPLKATLGRLVPHSHLGWYALFLLLTLRVGLYMLFYSQGWLVLPAPVAGA</sequence>
<dbReference type="RefSeq" id="WP_149860777.1">
    <property type="nucleotide sequence ID" value="NZ_VUOD01000005.1"/>
</dbReference>
<keyword evidence="1" id="KW-1133">Transmembrane helix</keyword>
<organism evidence="2 3">
    <name type="scientific">Arenimonas fontis</name>
    <dbReference type="NCBI Taxonomy" id="2608255"/>
    <lineage>
        <taxon>Bacteria</taxon>
        <taxon>Pseudomonadati</taxon>
        <taxon>Pseudomonadota</taxon>
        <taxon>Gammaproteobacteria</taxon>
        <taxon>Lysobacterales</taxon>
        <taxon>Lysobacteraceae</taxon>
        <taxon>Arenimonas</taxon>
    </lineage>
</organism>
<protein>
    <recommendedName>
        <fullName evidence="4">YggT family protein</fullName>
    </recommendedName>
</protein>
<feature type="transmembrane region" description="Helical" evidence="1">
    <location>
        <begin position="6"/>
        <end position="29"/>
    </location>
</feature>
<comment type="caution">
    <text evidence="2">The sequence shown here is derived from an EMBL/GenBank/DDBJ whole genome shotgun (WGS) entry which is preliminary data.</text>
</comment>
<reference evidence="2 3" key="2">
    <citation type="submission" date="2019-09" db="EMBL/GenBank/DDBJ databases">
        <authorList>
            <person name="Mazur A."/>
        </authorList>
    </citation>
    <scope>NUCLEOTIDE SEQUENCE [LARGE SCALE GENOMIC DNA]</scope>
    <source>
        <strain evidence="2 3">3729k</strain>
    </source>
</reference>
<dbReference type="EMBL" id="VUOD01000005">
    <property type="protein sequence ID" value="KAA2284719.1"/>
    <property type="molecule type" value="Genomic_DNA"/>
</dbReference>
<keyword evidence="1" id="KW-0812">Transmembrane</keyword>
<name>A0A5B2Z9M7_9GAMM</name>
<evidence type="ECO:0000313" key="3">
    <source>
        <dbReference type="Proteomes" id="UP000322165"/>
    </source>
</evidence>
<accession>A0A5B2Z9M7</accession>
<gene>
    <name evidence="2" type="ORF">F0415_08450</name>
</gene>
<proteinExistence type="predicted"/>